<proteinExistence type="predicted"/>
<feature type="transmembrane region" description="Helical" evidence="1">
    <location>
        <begin position="31"/>
        <end position="51"/>
    </location>
</feature>
<protein>
    <submittedName>
        <fullName evidence="2">Polymyxin resistance protein ArnT</fullName>
    </submittedName>
</protein>
<reference evidence="3" key="1">
    <citation type="submission" date="2014-09" db="EMBL/GenBank/DDBJ databases">
        <title>Vibrio variabilis JCM 19239. (C206) whole genome shotgun sequence.</title>
        <authorList>
            <person name="Sawabe T."/>
            <person name="Meirelles P."/>
            <person name="Nakanishi M."/>
            <person name="Sayaka M."/>
            <person name="Hattori M."/>
            <person name="Ohkuma M."/>
        </authorList>
    </citation>
    <scope>NUCLEOTIDE SEQUENCE [LARGE SCALE GENOMIC DNA]</scope>
    <source>
        <strain evidence="3">JCM 19239</strain>
    </source>
</reference>
<keyword evidence="1" id="KW-0472">Membrane</keyword>
<evidence type="ECO:0000313" key="3">
    <source>
        <dbReference type="Proteomes" id="UP000029223"/>
    </source>
</evidence>
<comment type="caution">
    <text evidence="2">The sequence shown here is derived from an EMBL/GenBank/DDBJ whole genome shotgun (WGS) entry which is preliminary data.</text>
</comment>
<sequence length="195" mass="22391">MSFVLVAFAVVPLWANLLPQEKIPEALMEWLSTWHLVALIPLVAIALMLVVERKPWPQWTKMAIVTALFFSSAFTYLFPAIDIAKDMKPDLRAFVEQVPEQKRDRIASYHFSETMTSIFFLYHDWAVPQVDRARAQDILDGVDPDYDYLLLDRSNSLQDIVTFAGFRPDTQIDILAKGTPRSDKVRDAVFWLSGK</sequence>
<dbReference type="Proteomes" id="UP000029223">
    <property type="component" value="Unassembled WGS sequence"/>
</dbReference>
<gene>
    <name evidence="2" type="ORF">JCM19239_6792</name>
</gene>
<keyword evidence="1" id="KW-1133">Transmembrane helix</keyword>
<evidence type="ECO:0000313" key="2">
    <source>
        <dbReference type="EMBL" id="GAL28080.1"/>
    </source>
</evidence>
<name>A0ABQ0JH38_9VIBR</name>
<keyword evidence="1" id="KW-0812">Transmembrane</keyword>
<evidence type="ECO:0000256" key="1">
    <source>
        <dbReference type="SAM" id="Phobius"/>
    </source>
</evidence>
<organism evidence="2 3">
    <name type="scientific">Vibrio variabilis</name>
    <dbReference type="NCBI Taxonomy" id="990271"/>
    <lineage>
        <taxon>Bacteria</taxon>
        <taxon>Pseudomonadati</taxon>
        <taxon>Pseudomonadota</taxon>
        <taxon>Gammaproteobacteria</taxon>
        <taxon>Vibrionales</taxon>
        <taxon>Vibrionaceae</taxon>
        <taxon>Vibrio</taxon>
    </lineage>
</organism>
<accession>A0ABQ0JH38</accession>
<reference evidence="3" key="2">
    <citation type="submission" date="2014-09" db="EMBL/GenBank/DDBJ databases">
        <authorList>
            <consortium name="NBRP consortium"/>
            <person name="Sawabe T."/>
            <person name="Meirelles P."/>
            <person name="Nakanishi M."/>
            <person name="Sayaka M."/>
            <person name="Hattori M."/>
            <person name="Ohkuma M."/>
        </authorList>
    </citation>
    <scope>NUCLEOTIDE SEQUENCE [LARGE SCALE GENOMIC DNA]</scope>
    <source>
        <strain evidence="3">JCM 19239</strain>
    </source>
</reference>
<dbReference type="EMBL" id="BBMS01000037">
    <property type="protein sequence ID" value="GAL28080.1"/>
    <property type="molecule type" value="Genomic_DNA"/>
</dbReference>
<keyword evidence="3" id="KW-1185">Reference proteome</keyword>
<feature type="transmembrane region" description="Helical" evidence="1">
    <location>
        <begin position="63"/>
        <end position="81"/>
    </location>
</feature>